<keyword evidence="4" id="KW-1185">Reference proteome</keyword>
<dbReference type="PROSITE" id="PS00922">
    <property type="entry name" value="TRANSGLYCOSYLASE"/>
    <property type="match status" value="1"/>
</dbReference>
<feature type="domain" description="Transglycosylase SLT" evidence="2">
    <location>
        <begin position="72"/>
        <end position="179"/>
    </location>
</feature>
<evidence type="ECO:0000256" key="1">
    <source>
        <dbReference type="ARBA" id="ARBA00007734"/>
    </source>
</evidence>
<evidence type="ECO:0000313" key="3">
    <source>
        <dbReference type="EMBL" id="QHI71370.1"/>
    </source>
</evidence>
<evidence type="ECO:0000313" key="4">
    <source>
        <dbReference type="Proteomes" id="UP000463883"/>
    </source>
</evidence>
<sequence>MSIDRVNLKNQYLDGINQGTVPFAVPDKTGSDFEQTLKKIVSDNQRNGLLSNAVNSSDYKYNTTSDTKLDDIFTKAAETYDVPVELLKAVAKAESGFNPNAVSKCGAMGIMQLMPGTAKALGVVDAYDPEQNIMGGANYISQKLKAYNGDITLALAAYNAGSGNVAKYGGVPPFAETQNYIKKIYGYMGEDIKLPDQITRTSSDSNNETDGLLSGTQSFSEMGTDKAYLAARLQILRHQLDMQELFASWDEDSDDNNNYDISAGQLINSLKNL</sequence>
<comment type="similarity">
    <text evidence="1">Belongs to the transglycosylase Slt family.</text>
</comment>
<dbReference type="InterPro" id="IPR023346">
    <property type="entry name" value="Lysozyme-like_dom_sf"/>
</dbReference>
<dbReference type="EMBL" id="CP047591">
    <property type="protein sequence ID" value="QHI71370.1"/>
    <property type="molecule type" value="Genomic_DNA"/>
</dbReference>
<organism evidence="3 4">
    <name type="scientific">Aminipila terrae</name>
    <dbReference type="NCBI Taxonomy" id="2697030"/>
    <lineage>
        <taxon>Bacteria</taxon>
        <taxon>Bacillati</taxon>
        <taxon>Bacillota</taxon>
        <taxon>Clostridia</taxon>
        <taxon>Peptostreptococcales</taxon>
        <taxon>Anaerovoracaceae</taxon>
        <taxon>Aminipila</taxon>
    </lineage>
</organism>
<dbReference type="CDD" id="cd00254">
    <property type="entry name" value="LT-like"/>
    <property type="match status" value="1"/>
</dbReference>
<dbReference type="GO" id="GO:0000270">
    <property type="term" value="P:peptidoglycan metabolic process"/>
    <property type="evidence" value="ECO:0007669"/>
    <property type="project" value="InterPro"/>
</dbReference>
<dbReference type="SUPFAM" id="SSF53955">
    <property type="entry name" value="Lysozyme-like"/>
    <property type="match status" value="1"/>
</dbReference>
<name>A0A6P1M9R6_9FIRM</name>
<dbReference type="Proteomes" id="UP000463883">
    <property type="component" value="Chromosome"/>
</dbReference>
<dbReference type="GO" id="GO:0016020">
    <property type="term" value="C:membrane"/>
    <property type="evidence" value="ECO:0007669"/>
    <property type="project" value="InterPro"/>
</dbReference>
<protein>
    <submittedName>
        <fullName evidence="3">Transglycosylase SLT domain-containing protein</fullName>
    </submittedName>
</protein>
<dbReference type="PANTHER" id="PTHR37423">
    <property type="entry name" value="SOLUBLE LYTIC MUREIN TRANSGLYCOSYLASE-RELATED"/>
    <property type="match status" value="1"/>
</dbReference>
<dbReference type="InterPro" id="IPR008258">
    <property type="entry name" value="Transglycosylase_SLT_dom_1"/>
</dbReference>
<dbReference type="KEGG" id="amic:Ami3637_02280"/>
<evidence type="ECO:0000259" key="2">
    <source>
        <dbReference type="Pfam" id="PF01464"/>
    </source>
</evidence>
<dbReference type="Pfam" id="PF01464">
    <property type="entry name" value="SLT"/>
    <property type="match status" value="1"/>
</dbReference>
<accession>A0A6P1M9R6</accession>
<dbReference type="AlphaFoldDB" id="A0A6P1M9R6"/>
<dbReference type="RefSeq" id="WP_162361143.1">
    <property type="nucleotide sequence ID" value="NZ_CP047591.1"/>
</dbReference>
<dbReference type="GO" id="GO:0008933">
    <property type="term" value="F:peptidoglycan lytic transglycosylase activity"/>
    <property type="evidence" value="ECO:0007669"/>
    <property type="project" value="InterPro"/>
</dbReference>
<proteinExistence type="inferred from homology"/>
<dbReference type="InterPro" id="IPR000189">
    <property type="entry name" value="Transglyc_AS"/>
</dbReference>
<dbReference type="Gene3D" id="1.10.530.10">
    <property type="match status" value="1"/>
</dbReference>
<reference evidence="3 4" key="1">
    <citation type="submission" date="2020-01" db="EMBL/GenBank/DDBJ databases">
        <title>Genomic analysis of Aminipila sp. CBA3637.</title>
        <authorList>
            <person name="Kim Y.B."/>
            <person name="Roh S.W."/>
        </authorList>
    </citation>
    <scope>NUCLEOTIDE SEQUENCE [LARGE SCALE GENOMIC DNA]</scope>
    <source>
        <strain evidence="3 4">CBA3637</strain>
    </source>
</reference>
<dbReference type="PANTHER" id="PTHR37423:SF2">
    <property type="entry name" value="MEMBRANE-BOUND LYTIC MUREIN TRANSGLYCOSYLASE C"/>
    <property type="match status" value="1"/>
</dbReference>
<gene>
    <name evidence="3" type="ORF">Ami3637_02280</name>
</gene>